<dbReference type="Pfam" id="PF00534">
    <property type="entry name" value="Glycos_transf_1"/>
    <property type="match status" value="1"/>
</dbReference>
<evidence type="ECO:0000313" key="5">
    <source>
        <dbReference type="Proteomes" id="UP000011116"/>
    </source>
</evidence>
<dbReference type="GO" id="GO:0016757">
    <property type="term" value="F:glycosyltransferase activity"/>
    <property type="evidence" value="ECO:0007669"/>
    <property type="project" value="UniProtKB-KW"/>
</dbReference>
<organism evidence="4 5">
    <name type="scientific">Hordeum vulgare subsp. vulgare</name>
    <name type="common">Domesticated barley</name>
    <dbReference type="NCBI Taxonomy" id="112509"/>
    <lineage>
        <taxon>Eukaryota</taxon>
        <taxon>Viridiplantae</taxon>
        <taxon>Streptophyta</taxon>
        <taxon>Embryophyta</taxon>
        <taxon>Tracheophyta</taxon>
        <taxon>Spermatophyta</taxon>
        <taxon>Magnoliopsida</taxon>
        <taxon>Liliopsida</taxon>
        <taxon>Poales</taxon>
        <taxon>Poaceae</taxon>
        <taxon>BOP clade</taxon>
        <taxon>Pooideae</taxon>
        <taxon>Triticodae</taxon>
        <taxon>Triticeae</taxon>
        <taxon>Hordeinae</taxon>
        <taxon>Hordeum</taxon>
    </lineage>
</organism>
<feature type="domain" description="Glycosyl transferase family 1" evidence="3">
    <location>
        <begin position="263"/>
        <end position="443"/>
    </location>
</feature>
<dbReference type="EnsemblPlants" id="HORVU.MOREX.r3.3HG0254850.1">
    <property type="protein sequence ID" value="HORVU.MOREX.r3.3HG0254850.1"/>
    <property type="gene ID" value="HORVU.MOREX.r3.3HG0254850"/>
</dbReference>
<reference evidence="5" key="1">
    <citation type="journal article" date="2012" name="Nature">
        <title>A physical, genetic and functional sequence assembly of the barley genome.</title>
        <authorList>
            <consortium name="The International Barley Genome Sequencing Consortium"/>
            <person name="Mayer K.F."/>
            <person name="Waugh R."/>
            <person name="Brown J.W."/>
            <person name="Schulman A."/>
            <person name="Langridge P."/>
            <person name="Platzer M."/>
            <person name="Fincher G.B."/>
            <person name="Muehlbauer G.J."/>
            <person name="Sato K."/>
            <person name="Close T.J."/>
            <person name="Wise R.P."/>
            <person name="Stein N."/>
        </authorList>
    </citation>
    <scope>NUCLEOTIDE SEQUENCE [LARGE SCALE GENOMIC DNA]</scope>
    <source>
        <strain evidence="5">cv. Morex</strain>
    </source>
</reference>
<dbReference type="CDD" id="cd03801">
    <property type="entry name" value="GT4_PimA-like"/>
    <property type="match status" value="1"/>
</dbReference>
<gene>
    <name evidence="4" type="primary">LOC123443444</name>
</gene>
<evidence type="ECO:0000313" key="4">
    <source>
        <dbReference type="EnsemblPlants" id="HORVU.MOREX.r3.3HG0254850.1"/>
    </source>
</evidence>
<proteinExistence type="predicted"/>
<dbReference type="PANTHER" id="PTHR47252:SF4">
    <property type="entry name" value="GLYCOSYLTRANSFERASE"/>
    <property type="match status" value="1"/>
</dbReference>
<keyword evidence="5" id="KW-1185">Reference proteome</keyword>
<dbReference type="KEGG" id="hvg:123443444"/>
<reference evidence="4" key="2">
    <citation type="submission" date="2020-10" db="EMBL/GenBank/DDBJ databases">
        <authorList>
            <person name="Scholz U."/>
            <person name="Mascher M."/>
            <person name="Fiebig A."/>
        </authorList>
    </citation>
    <scope>NUCLEOTIDE SEQUENCE [LARGE SCALE GENOMIC DNA]</scope>
    <source>
        <strain evidence="4">cv. Morex</strain>
    </source>
</reference>
<feature type="transmembrane region" description="Helical" evidence="2">
    <location>
        <begin position="25"/>
        <end position="44"/>
    </location>
</feature>
<dbReference type="Gramene" id="HORVU.MOREX.r2.3HG0211620.1">
    <property type="protein sequence ID" value="HORVU.MOREX.r2.3HG0211620.1"/>
    <property type="gene ID" value="HORVU.MOREX.r2.3HG0211620"/>
</dbReference>
<keyword evidence="1" id="KW-0808">Transferase</keyword>
<sequence>MAKPPPSAAASAAAGRGPAHHRTRLLLLILVAVAASAFTAGYLLRGAPVGPCDTRGDPVDIATARAGGAAARPLGFMKSKLVLLVSHELSLSGGPLLLMELAFLLRHVGCQVVWITNQRLEGTNDVSYSLEHKMLNHGVQVLPARGQEAIETALKADLVILNTAVAGKWLDAVLKDNVPQVLPKILWWIHEMRGHYFKLEYVKHLPLVAGAMIDSHITAEYWKSRTHDRLNIQMPQTYVVHLGNSKELTEVAEDNVARRVLREHIRESLGVRSEDLLFAIINSVSRGKGQDLFLQAFHQSLQLIQNQKLEVPKVHAVVVGSDMNAQTKFETQLREFVAKNGIHDRVHFVNKTLAVAPYLAAIDVLVQNSQARGECFGRITIEAMAFKLPVLGTAAGGTTEIVLDGSTGLLHPAGKEGVTPLARNMVRLASHVEQRVSMGNKGYARVKERFMEHHMAERIATVLKEVLHKQSRQHPHS</sequence>
<dbReference type="Gramene" id="HORVU.MOREX.r3.3HG0254850.1">
    <property type="protein sequence ID" value="HORVU.MOREX.r3.3HG0254850.1"/>
    <property type="gene ID" value="HORVU.MOREX.r3.3HG0254850"/>
</dbReference>
<dbReference type="SUPFAM" id="SSF53756">
    <property type="entry name" value="UDP-Glycosyltransferase/glycogen phosphorylase"/>
    <property type="match status" value="1"/>
</dbReference>
<dbReference type="InterPro" id="IPR001296">
    <property type="entry name" value="Glyco_trans_1"/>
</dbReference>
<keyword evidence="2" id="KW-0472">Membrane</keyword>
<dbReference type="Gene3D" id="3.40.50.2000">
    <property type="entry name" value="Glycogen Phosphorylase B"/>
    <property type="match status" value="1"/>
</dbReference>
<dbReference type="SMR" id="A0A8I6WR52"/>
<evidence type="ECO:0000256" key="2">
    <source>
        <dbReference type="SAM" id="Phobius"/>
    </source>
</evidence>
<dbReference type="GeneID" id="123443444"/>
<dbReference type="PANTHER" id="PTHR47252">
    <property type="entry name" value="GLYCOSYLTRANSFERASE"/>
    <property type="match status" value="1"/>
</dbReference>
<reference evidence="4" key="3">
    <citation type="submission" date="2022-01" db="UniProtKB">
        <authorList>
            <consortium name="EnsemblPlants"/>
        </authorList>
    </citation>
    <scope>IDENTIFICATION</scope>
    <source>
        <strain evidence="4">subsp. vulgare</strain>
    </source>
</reference>
<keyword evidence="1" id="KW-0328">Glycosyltransferase</keyword>
<dbReference type="AlphaFoldDB" id="A0A8I6WR52"/>
<keyword evidence="2" id="KW-0812">Transmembrane</keyword>
<name>A0A8I6WR52_HORVV</name>
<evidence type="ECO:0000259" key="3">
    <source>
        <dbReference type="Pfam" id="PF00534"/>
    </source>
</evidence>
<dbReference type="InterPro" id="IPR041693">
    <property type="entry name" value="Glyco_trans_4_5"/>
</dbReference>
<dbReference type="OrthoDB" id="1862675at2759"/>
<dbReference type="Pfam" id="PF16994">
    <property type="entry name" value="Glyco_trans_4_5"/>
    <property type="match status" value="1"/>
</dbReference>
<evidence type="ECO:0000256" key="1">
    <source>
        <dbReference type="ARBA" id="ARBA00022676"/>
    </source>
</evidence>
<keyword evidence="2" id="KW-1133">Transmembrane helix</keyword>
<dbReference type="Proteomes" id="UP000011116">
    <property type="component" value="Chromosome 3H"/>
</dbReference>
<dbReference type="RefSeq" id="XP_044975747.1">
    <property type="nucleotide sequence ID" value="XM_045119812.1"/>
</dbReference>
<dbReference type="FunFam" id="3.40.50.2000:FF:000169">
    <property type="entry name" value="UDP-Glycosyltransferase superfamily protein"/>
    <property type="match status" value="1"/>
</dbReference>
<protein>
    <recommendedName>
        <fullName evidence="3">Glycosyl transferase family 1 domain-containing protein</fullName>
    </recommendedName>
</protein>
<accession>A0A8I6WR52</accession>